<dbReference type="GO" id="GO:0005737">
    <property type="term" value="C:cytoplasm"/>
    <property type="evidence" value="ECO:0007669"/>
    <property type="project" value="TreeGrafter"/>
</dbReference>
<dbReference type="SUPFAM" id="SSF54373">
    <property type="entry name" value="FAD-linked reductases, C-terminal domain"/>
    <property type="match status" value="1"/>
</dbReference>
<evidence type="ECO:0000313" key="3">
    <source>
        <dbReference type="EMBL" id="RJF71670.1"/>
    </source>
</evidence>
<dbReference type="Gene3D" id="3.50.50.60">
    <property type="entry name" value="FAD/NAD(P)-binding domain"/>
    <property type="match status" value="2"/>
</dbReference>
<dbReference type="PROSITE" id="PS51257">
    <property type="entry name" value="PROKAR_LIPOPROTEIN"/>
    <property type="match status" value="1"/>
</dbReference>
<dbReference type="Proteomes" id="UP000286287">
    <property type="component" value="Unassembled WGS sequence"/>
</dbReference>
<feature type="domain" description="FAD dependent oxidoreductase" evidence="2">
    <location>
        <begin position="76"/>
        <end position="300"/>
    </location>
</feature>
<dbReference type="InterPro" id="IPR036188">
    <property type="entry name" value="FAD/NAD-bd_sf"/>
</dbReference>
<keyword evidence="4" id="KW-1185">Reference proteome</keyword>
<keyword evidence="1" id="KW-0560">Oxidoreductase</keyword>
<evidence type="ECO:0000313" key="4">
    <source>
        <dbReference type="Proteomes" id="UP000286287"/>
    </source>
</evidence>
<gene>
    <name evidence="3" type="ORF">D3875_08900</name>
</gene>
<dbReference type="InterPro" id="IPR006076">
    <property type="entry name" value="FAD-dep_OxRdtase"/>
</dbReference>
<dbReference type="Gene3D" id="3.30.9.10">
    <property type="entry name" value="D-Amino Acid Oxidase, subunit A, domain 2"/>
    <property type="match status" value="1"/>
</dbReference>
<dbReference type="RefSeq" id="WP_119763077.1">
    <property type="nucleotide sequence ID" value="NZ_QYUJ01000014.1"/>
</dbReference>
<name>A0A418V6G2_9DEIO</name>
<dbReference type="PANTHER" id="PTHR13847:SF289">
    <property type="entry name" value="GLYCINE OXIDASE"/>
    <property type="match status" value="1"/>
</dbReference>
<dbReference type="GO" id="GO:0016491">
    <property type="term" value="F:oxidoreductase activity"/>
    <property type="evidence" value="ECO:0007669"/>
    <property type="project" value="UniProtKB-KW"/>
</dbReference>
<dbReference type="SUPFAM" id="SSF51971">
    <property type="entry name" value="Nucleotide-binding domain"/>
    <property type="match status" value="1"/>
</dbReference>
<dbReference type="EMBL" id="QYUJ01000014">
    <property type="protein sequence ID" value="RJF71670.1"/>
    <property type="molecule type" value="Genomic_DNA"/>
</dbReference>
<reference evidence="3 4" key="1">
    <citation type="submission" date="2018-09" db="EMBL/GenBank/DDBJ databases">
        <authorList>
            <person name="Zhu H."/>
        </authorList>
    </citation>
    <scope>NUCLEOTIDE SEQUENCE [LARGE SCALE GENOMIC DNA]</scope>
    <source>
        <strain evidence="3 4">K2S05-167</strain>
    </source>
</reference>
<proteinExistence type="predicted"/>
<dbReference type="Pfam" id="PF01266">
    <property type="entry name" value="DAO"/>
    <property type="match status" value="1"/>
</dbReference>
<organism evidence="3 4">
    <name type="scientific">Deinococcus cavernae</name>
    <dbReference type="NCBI Taxonomy" id="2320857"/>
    <lineage>
        <taxon>Bacteria</taxon>
        <taxon>Thermotogati</taxon>
        <taxon>Deinococcota</taxon>
        <taxon>Deinococci</taxon>
        <taxon>Deinococcales</taxon>
        <taxon>Deinococcaceae</taxon>
        <taxon>Deinococcus</taxon>
    </lineage>
</organism>
<comment type="caution">
    <text evidence="3">The sequence shown here is derived from an EMBL/GenBank/DDBJ whole genome shotgun (WGS) entry which is preliminary data.</text>
</comment>
<dbReference type="Pfam" id="PF13450">
    <property type="entry name" value="NAD_binding_8"/>
    <property type="match status" value="1"/>
</dbReference>
<evidence type="ECO:0000259" key="2">
    <source>
        <dbReference type="Pfam" id="PF01266"/>
    </source>
</evidence>
<dbReference type="OrthoDB" id="9794226at2"/>
<dbReference type="PANTHER" id="PTHR13847">
    <property type="entry name" value="SARCOSINE DEHYDROGENASE-RELATED"/>
    <property type="match status" value="1"/>
</dbReference>
<dbReference type="AlphaFoldDB" id="A0A418V6G2"/>
<evidence type="ECO:0000256" key="1">
    <source>
        <dbReference type="ARBA" id="ARBA00023002"/>
    </source>
</evidence>
<accession>A0A418V6G2</accession>
<sequence>MNPGPSREAEVLVVGGGLIGACMAFTLRQAGYAVTVLDADLPGAAWRAGAGLLSPDAEGLTPGTPLGVCAAESLRQWPDFARQLEGASGLSVHYREGVRCRQPDGTWAVTPGEAQLHPPSVVRAARQGLPLHTERVLHVQSRAGRVLLNTDQGTWPARAVVLAAGAWSAAFGLPVTPVQGQALLLALDGSADAAAYAGRRRGSGARAYTLTRPDGVYVGATVRHSASVQPDPQARRWLLAAAGRFGLDGASGAATLVGLRPGTPDGRPIVAPHPVHAGVVVATGHGRHGALLAPWTARRVLGLVERALAGSARPPRERVSVAQGAR</sequence>
<protein>
    <submittedName>
        <fullName evidence="3">FAD-dependent oxidoreductase</fullName>
    </submittedName>
</protein>